<dbReference type="RefSeq" id="WP_085756060.1">
    <property type="nucleotide sequence ID" value="NZ_CP021023.1"/>
</dbReference>
<evidence type="ECO:0000259" key="2">
    <source>
        <dbReference type="SMART" id="SM00226"/>
    </source>
</evidence>
<dbReference type="PANTHER" id="PTHR43428:SF1">
    <property type="entry name" value="ARSENATE REDUCTASE"/>
    <property type="match status" value="1"/>
</dbReference>
<dbReference type="InterPro" id="IPR023485">
    <property type="entry name" value="Ptyr_pPase"/>
</dbReference>
<dbReference type="EMBL" id="CP021023">
    <property type="protein sequence ID" value="ARN57418.1"/>
    <property type="molecule type" value="Genomic_DNA"/>
</dbReference>
<feature type="domain" description="Phosphotyrosine protein phosphatase I" evidence="2">
    <location>
        <begin position="4"/>
        <end position="138"/>
    </location>
</feature>
<organism evidence="3 4">
    <name type="scientific">Sedimentisphaera salicampi</name>
    <dbReference type="NCBI Taxonomy" id="1941349"/>
    <lineage>
        <taxon>Bacteria</taxon>
        <taxon>Pseudomonadati</taxon>
        <taxon>Planctomycetota</taxon>
        <taxon>Phycisphaerae</taxon>
        <taxon>Sedimentisphaerales</taxon>
        <taxon>Sedimentisphaeraceae</taxon>
        <taxon>Sedimentisphaera</taxon>
    </lineage>
</organism>
<evidence type="ECO:0000256" key="1">
    <source>
        <dbReference type="ARBA" id="ARBA00022849"/>
    </source>
</evidence>
<dbReference type="EC" id="1.20.4.-" evidence="3"/>
<evidence type="ECO:0000313" key="3">
    <source>
        <dbReference type="EMBL" id="ARN57418.1"/>
    </source>
</evidence>
<dbReference type="AlphaFoldDB" id="A0A1W6LNQ6"/>
<dbReference type="GO" id="GO:0046685">
    <property type="term" value="P:response to arsenic-containing substance"/>
    <property type="evidence" value="ECO:0007669"/>
    <property type="project" value="UniProtKB-KW"/>
</dbReference>
<keyword evidence="3" id="KW-0560">Oxidoreductase</keyword>
<dbReference type="SUPFAM" id="SSF52788">
    <property type="entry name" value="Phosphotyrosine protein phosphatases I"/>
    <property type="match status" value="1"/>
</dbReference>
<dbReference type="Gene3D" id="3.40.50.2300">
    <property type="match status" value="1"/>
</dbReference>
<gene>
    <name evidence="3" type="primary">arsC_2</name>
    <name evidence="3" type="ORF">STSP1_01825</name>
</gene>
<dbReference type="KEGG" id="pbp:STSP1_01825"/>
<dbReference type="STRING" id="1941349.STSP1_01825"/>
<dbReference type="SMART" id="SM00226">
    <property type="entry name" value="LMWPc"/>
    <property type="match status" value="1"/>
</dbReference>
<dbReference type="PANTHER" id="PTHR43428">
    <property type="entry name" value="ARSENATE REDUCTASE"/>
    <property type="match status" value="1"/>
</dbReference>
<evidence type="ECO:0000313" key="4">
    <source>
        <dbReference type="Proteomes" id="UP000193334"/>
    </source>
</evidence>
<dbReference type="Proteomes" id="UP000193334">
    <property type="component" value="Chromosome"/>
</dbReference>
<protein>
    <submittedName>
        <fullName evidence="3">Arsenate reductase</fullName>
        <ecNumber evidence="3">1.20.4.-</ecNumber>
    </submittedName>
</protein>
<dbReference type="GO" id="GO:0016491">
    <property type="term" value="F:oxidoreductase activity"/>
    <property type="evidence" value="ECO:0007669"/>
    <property type="project" value="UniProtKB-KW"/>
</dbReference>
<sequence length="139" mass="15743">MAKKKVLFLCTGNSCRSQMAEAWTRELKSQTVEPFSAGLNPKGIDPFAVDAMEEAGLDTQMLSSKSLEVFLEETFDMIITLCDNAKESCPVFPGAEKVVHKSFHDPPEMASAYHYQDLKLDCYRKVRDEIRDFIKTLKI</sequence>
<accession>A0A1W6LNQ6</accession>
<dbReference type="Pfam" id="PF01451">
    <property type="entry name" value="LMWPc"/>
    <property type="match status" value="1"/>
</dbReference>
<reference evidence="4" key="1">
    <citation type="submission" date="2017-04" db="EMBL/GenBank/DDBJ databases">
        <title>Comparative genomics and description of representatives of a novel lineage of planctomycetes thriving in anoxic sediments.</title>
        <authorList>
            <person name="Spring S."/>
            <person name="Bunk B."/>
            <person name="Sproer C."/>
        </authorList>
    </citation>
    <scope>NUCLEOTIDE SEQUENCE [LARGE SCALE GENOMIC DNA]</scope>
    <source>
        <strain evidence="4">ST-PulAB-D4</strain>
    </source>
</reference>
<keyword evidence="1" id="KW-0059">Arsenical resistance</keyword>
<dbReference type="InterPro" id="IPR036196">
    <property type="entry name" value="Ptyr_pPase_sf"/>
</dbReference>
<name>A0A1W6LNQ6_9BACT</name>
<proteinExistence type="predicted"/>
<dbReference type="CDD" id="cd16345">
    <property type="entry name" value="LMWP_ArsC"/>
    <property type="match status" value="1"/>
</dbReference>
<keyword evidence="4" id="KW-1185">Reference proteome</keyword>